<evidence type="ECO:0000259" key="2">
    <source>
        <dbReference type="SMART" id="SM00429"/>
    </source>
</evidence>
<name>A0A830HQG0_9CHLO</name>
<keyword evidence="4" id="KW-1185">Reference proteome</keyword>
<feature type="signal peptide" evidence="1">
    <location>
        <begin position="1"/>
        <end position="25"/>
    </location>
</feature>
<dbReference type="Gene3D" id="2.60.40.10">
    <property type="entry name" value="Immunoglobulins"/>
    <property type="match status" value="1"/>
</dbReference>
<dbReference type="OrthoDB" id="125363at2759"/>
<evidence type="ECO:0000313" key="4">
    <source>
        <dbReference type="Proteomes" id="UP000660262"/>
    </source>
</evidence>
<evidence type="ECO:0000313" key="3">
    <source>
        <dbReference type="EMBL" id="GHP07249.1"/>
    </source>
</evidence>
<accession>A0A830HQG0</accession>
<gene>
    <name evidence="3" type="ORF">PPROV_000599000</name>
</gene>
<proteinExistence type="predicted"/>
<dbReference type="SUPFAM" id="SSF81296">
    <property type="entry name" value="E set domains"/>
    <property type="match status" value="1"/>
</dbReference>
<feature type="chain" id="PRO_5032289364" description="IPT/TIG domain-containing protein" evidence="1">
    <location>
        <begin position="26"/>
        <end position="251"/>
    </location>
</feature>
<keyword evidence="1" id="KW-0732">Signal</keyword>
<organism evidence="3 4">
    <name type="scientific">Pycnococcus provasolii</name>
    <dbReference type="NCBI Taxonomy" id="41880"/>
    <lineage>
        <taxon>Eukaryota</taxon>
        <taxon>Viridiplantae</taxon>
        <taxon>Chlorophyta</taxon>
        <taxon>Pseudoscourfieldiophyceae</taxon>
        <taxon>Pseudoscourfieldiales</taxon>
        <taxon>Pycnococcaceae</taxon>
        <taxon>Pycnococcus</taxon>
    </lineage>
</organism>
<dbReference type="AlphaFoldDB" id="A0A830HQG0"/>
<dbReference type="CDD" id="cd00102">
    <property type="entry name" value="IPT"/>
    <property type="match status" value="1"/>
</dbReference>
<dbReference type="EMBL" id="BNJQ01000016">
    <property type="protein sequence ID" value="GHP07249.1"/>
    <property type="molecule type" value="Genomic_DNA"/>
</dbReference>
<protein>
    <recommendedName>
        <fullName evidence="2">IPT/TIG domain-containing protein</fullName>
    </recommendedName>
</protein>
<sequence>MPATSPTRALAFLLTAAAWAELASAGADPSTHGAFGPTYASSAYPNAVAPPHLHRISPDKGPVRGGTRVTMYGAGFTRSRLLTARFSHRSGEVDEVPLTYVSESVAVGDTPPRDGQHDAHVSVANNGVAFSSYPLRTEEEGTFLLFSYSDSVPVGTWTLDNSTGPSLGGTIVTIDSRADMTSSYLRDSNFLPSRYLSCAFGTAIACNRAILPLGILRVGKPAQARRAQKFTEEPNSLNCALVNPTIVKMSR</sequence>
<comment type="caution">
    <text evidence="3">The sequence shown here is derived from an EMBL/GenBank/DDBJ whole genome shotgun (WGS) entry which is preliminary data.</text>
</comment>
<dbReference type="InterPro" id="IPR002909">
    <property type="entry name" value="IPT_dom"/>
</dbReference>
<dbReference type="InterPro" id="IPR013783">
    <property type="entry name" value="Ig-like_fold"/>
</dbReference>
<dbReference type="InterPro" id="IPR014756">
    <property type="entry name" value="Ig_E-set"/>
</dbReference>
<reference evidence="3" key="1">
    <citation type="submission" date="2020-10" db="EMBL/GenBank/DDBJ databases">
        <title>Unveiling of a novel bifunctional photoreceptor, Dualchrome1, isolated from a cosmopolitan green alga.</title>
        <authorList>
            <person name="Suzuki S."/>
            <person name="Kawachi M."/>
        </authorList>
    </citation>
    <scope>NUCLEOTIDE SEQUENCE</scope>
    <source>
        <strain evidence="3">NIES 2893</strain>
    </source>
</reference>
<dbReference type="Proteomes" id="UP000660262">
    <property type="component" value="Unassembled WGS sequence"/>
</dbReference>
<dbReference type="SMART" id="SM00429">
    <property type="entry name" value="IPT"/>
    <property type="match status" value="1"/>
</dbReference>
<dbReference type="Pfam" id="PF01833">
    <property type="entry name" value="TIG"/>
    <property type="match status" value="1"/>
</dbReference>
<feature type="domain" description="IPT/TIG" evidence="2">
    <location>
        <begin position="50"/>
        <end position="146"/>
    </location>
</feature>
<evidence type="ECO:0000256" key="1">
    <source>
        <dbReference type="SAM" id="SignalP"/>
    </source>
</evidence>